<evidence type="ECO:0000313" key="12">
    <source>
        <dbReference type="Proteomes" id="UP001642540"/>
    </source>
</evidence>
<feature type="region of interest" description="Disordered" evidence="9">
    <location>
        <begin position="323"/>
        <end position="372"/>
    </location>
</feature>
<gene>
    <name evidence="11" type="ORF">ODALV1_LOCUS640</name>
</gene>
<comment type="function">
    <text evidence="7">Aquaglyceroporin that may modulate the water content and osmolytes during anhydrobiosis.</text>
</comment>
<evidence type="ECO:0000313" key="11">
    <source>
        <dbReference type="EMBL" id="CAL8069188.1"/>
    </source>
</evidence>
<evidence type="ECO:0000256" key="6">
    <source>
        <dbReference type="ARBA" id="ARBA00023136"/>
    </source>
</evidence>
<keyword evidence="4 8" id="KW-0812">Transmembrane</keyword>
<comment type="subcellular location">
    <subcellularLocation>
        <location evidence="1">Membrane</location>
        <topology evidence="1">Multi-pass membrane protein</topology>
    </subcellularLocation>
</comment>
<keyword evidence="3 8" id="KW-0813">Transport</keyword>
<accession>A0ABP1PQ55</accession>
<evidence type="ECO:0000256" key="1">
    <source>
        <dbReference type="ARBA" id="ARBA00004141"/>
    </source>
</evidence>
<evidence type="ECO:0000256" key="7">
    <source>
        <dbReference type="ARBA" id="ARBA00045280"/>
    </source>
</evidence>
<keyword evidence="5 10" id="KW-1133">Transmembrane helix</keyword>
<organism evidence="11 12">
    <name type="scientific">Orchesella dallaii</name>
    <dbReference type="NCBI Taxonomy" id="48710"/>
    <lineage>
        <taxon>Eukaryota</taxon>
        <taxon>Metazoa</taxon>
        <taxon>Ecdysozoa</taxon>
        <taxon>Arthropoda</taxon>
        <taxon>Hexapoda</taxon>
        <taxon>Collembola</taxon>
        <taxon>Entomobryomorpha</taxon>
        <taxon>Entomobryoidea</taxon>
        <taxon>Orchesellidae</taxon>
        <taxon>Orchesellinae</taxon>
        <taxon>Orchesella</taxon>
    </lineage>
</organism>
<dbReference type="InterPro" id="IPR050363">
    <property type="entry name" value="MIP/Aquaporin"/>
</dbReference>
<keyword evidence="6 10" id="KW-0472">Membrane</keyword>
<evidence type="ECO:0000256" key="10">
    <source>
        <dbReference type="SAM" id="Phobius"/>
    </source>
</evidence>
<feature type="transmembrane region" description="Helical" evidence="10">
    <location>
        <begin position="263"/>
        <end position="285"/>
    </location>
</feature>
<feature type="transmembrane region" description="Helical" evidence="10">
    <location>
        <begin position="170"/>
        <end position="191"/>
    </location>
</feature>
<dbReference type="Gene3D" id="1.20.1080.10">
    <property type="entry name" value="Glycerol uptake facilitator protein"/>
    <property type="match status" value="1"/>
</dbReference>
<dbReference type="InterPro" id="IPR023271">
    <property type="entry name" value="Aquaporin-like"/>
</dbReference>
<evidence type="ECO:0000256" key="3">
    <source>
        <dbReference type="ARBA" id="ARBA00022448"/>
    </source>
</evidence>
<dbReference type="InterPro" id="IPR022357">
    <property type="entry name" value="MIP_CS"/>
</dbReference>
<keyword evidence="12" id="KW-1185">Reference proteome</keyword>
<feature type="transmembrane region" description="Helical" evidence="10">
    <location>
        <begin position="63"/>
        <end position="86"/>
    </location>
</feature>
<feature type="transmembrane region" description="Helical" evidence="10">
    <location>
        <begin position="203"/>
        <end position="220"/>
    </location>
</feature>
<comment type="similarity">
    <text evidence="2 8">Belongs to the MIP/aquaporin (TC 1.A.8) family.</text>
</comment>
<dbReference type="PROSITE" id="PS00221">
    <property type="entry name" value="MIP"/>
    <property type="match status" value="1"/>
</dbReference>
<comment type="caution">
    <text evidence="11">The sequence shown here is derived from an EMBL/GenBank/DDBJ whole genome shotgun (WGS) entry which is preliminary data.</text>
</comment>
<feature type="transmembrane region" description="Helical" evidence="10">
    <location>
        <begin position="32"/>
        <end position="51"/>
    </location>
</feature>
<dbReference type="EMBL" id="CAXLJM020000004">
    <property type="protein sequence ID" value="CAL8069188.1"/>
    <property type="molecule type" value="Genomic_DNA"/>
</dbReference>
<feature type="transmembrane region" description="Helical" evidence="10">
    <location>
        <begin position="107"/>
        <end position="129"/>
    </location>
</feature>
<dbReference type="PRINTS" id="PR00783">
    <property type="entry name" value="MINTRINSICP"/>
</dbReference>
<sequence>MERPAGVTPLIQIGKRRARIGIPYVREAIGEFYGTLILCFMCVGASAQFHVKNHGEGSWESQIVPVFGIILGIMIATVTTGGLSGAHINPAVTISLAVAGELSWLSVPGYVIGQLLGSIVGALLGWSLVHPYLHSVFMPLVTNQTIMEVDMEQGLGLAGIFSPLRSGITVGNGIATELVLTCFLITAVCAAIDKQSAFMPPKYLLSIMFPLVIAGFAFSHDVPSGTLLNPARDLGPRIAAWMLGWDAKHVFKSLDWDGNEQHWWMVGIFGPILGGVLGAFIYSFVIGPQVNLQHLDETSEPKEDKKRTEVLAAKPEGDWRSTVFVPKPQQAIGPQNGGYQNNNVPNAPGIYQQPQQPYGNGYPNQAYNSKQF</sequence>
<evidence type="ECO:0008006" key="13">
    <source>
        <dbReference type="Google" id="ProtNLM"/>
    </source>
</evidence>
<dbReference type="Pfam" id="PF00230">
    <property type="entry name" value="MIP"/>
    <property type="match status" value="1"/>
</dbReference>
<proteinExistence type="inferred from homology"/>
<evidence type="ECO:0000256" key="4">
    <source>
        <dbReference type="ARBA" id="ARBA00022692"/>
    </source>
</evidence>
<feature type="compositionally biased region" description="Low complexity" evidence="9">
    <location>
        <begin position="351"/>
        <end position="365"/>
    </location>
</feature>
<dbReference type="PANTHER" id="PTHR43829:SF9">
    <property type="entry name" value="AQUAPORIN-9"/>
    <property type="match status" value="1"/>
</dbReference>
<dbReference type="Proteomes" id="UP001642540">
    <property type="component" value="Unassembled WGS sequence"/>
</dbReference>
<dbReference type="InterPro" id="IPR000425">
    <property type="entry name" value="MIP"/>
</dbReference>
<dbReference type="PANTHER" id="PTHR43829">
    <property type="entry name" value="AQUAPORIN OR AQUAGLYCEROPORIN RELATED"/>
    <property type="match status" value="1"/>
</dbReference>
<reference evidence="11 12" key="1">
    <citation type="submission" date="2024-08" db="EMBL/GenBank/DDBJ databases">
        <authorList>
            <person name="Cucini C."/>
            <person name="Frati F."/>
        </authorList>
    </citation>
    <scope>NUCLEOTIDE SEQUENCE [LARGE SCALE GENOMIC DNA]</scope>
</reference>
<dbReference type="SUPFAM" id="SSF81338">
    <property type="entry name" value="Aquaporin-like"/>
    <property type="match status" value="1"/>
</dbReference>
<evidence type="ECO:0000256" key="9">
    <source>
        <dbReference type="SAM" id="MobiDB-lite"/>
    </source>
</evidence>
<evidence type="ECO:0000256" key="5">
    <source>
        <dbReference type="ARBA" id="ARBA00022989"/>
    </source>
</evidence>
<evidence type="ECO:0000256" key="8">
    <source>
        <dbReference type="RuleBase" id="RU000477"/>
    </source>
</evidence>
<name>A0ABP1PQ55_9HEXA</name>
<protein>
    <recommendedName>
        <fullName evidence="13">Aquaporin</fullName>
    </recommendedName>
</protein>
<evidence type="ECO:0000256" key="2">
    <source>
        <dbReference type="ARBA" id="ARBA00006175"/>
    </source>
</evidence>